<feature type="compositionally biased region" description="Basic and acidic residues" evidence="1">
    <location>
        <begin position="329"/>
        <end position="338"/>
    </location>
</feature>
<evidence type="ECO:0000259" key="2">
    <source>
        <dbReference type="PROSITE" id="PS50848"/>
    </source>
</evidence>
<dbReference type="InterPro" id="IPR023393">
    <property type="entry name" value="START-like_dom_sf"/>
</dbReference>
<dbReference type="Proteomes" id="UP001165060">
    <property type="component" value="Unassembled WGS sequence"/>
</dbReference>
<gene>
    <name evidence="3" type="ORF">TeGR_g11988</name>
</gene>
<keyword evidence="4" id="KW-1185">Reference proteome</keyword>
<feature type="domain" description="START" evidence="2">
    <location>
        <begin position="40"/>
        <end position="239"/>
    </location>
</feature>
<name>A0ABQ6M3J1_9STRA</name>
<feature type="compositionally biased region" description="Basic and acidic residues" evidence="1">
    <location>
        <begin position="287"/>
        <end position="298"/>
    </location>
</feature>
<dbReference type="Gene3D" id="3.30.530.20">
    <property type="match status" value="1"/>
</dbReference>
<reference evidence="3 4" key="1">
    <citation type="journal article" date="2023" name="Commun. Biol.">
        <title>Genome analysis of Parmales, the sister group of diatoms, reveals the evolutionary specialization of diatoms from phago-mixotrophs to photoautotrophs.</title>
        <authorList>
            <person name="Ban H."/>
            <person name="Sato S."/>
            <person name="Yoshikawa S."/>
            <person name="Yamada K."/>
            <person name="Nakamura Y."/>
            <person name="Ichinomiya M."/>
            <person name="Sato N."/>
            <person name="Blanc-Mathieu R."/>
            <person name="Endo H."/>
            <person name="Kuwata A."/>
            <person name="Ogata H."/>
        </authorList>
    </citation>
    <scope>NUCLEOTIDE SEQUENCE [LARGE SCALE GENOMIC DNA]</scope>
</reference>
<dbReference type="EMBL" id="BRYB01003655">
    <property type="protein sequence ID" value="GMI18927.1"/>
    <property type="molecule type" value="Genomic_DNA"/>
</dbReference>
<dbReference type="InterPro" id="IPR002913">
    <property type="entry name" value="START_lipid-bd_dom"/>
</dbReference>
<sequence>TPSPPTPGAAAASAAPDPIYADLLLNTDPALPKSASGTPWLETIRSKNSNGHPLVVRTSKAPGTKALRFQVFTRIDAPPDVVFRAMNDEKMAWDENMAELEVESEWPADESLAPGRLGEGKFVKIRYSTKPALGGTISPRGFSEVRWAFAGDGKLGFVGLPQGWRGSGAGNDAAVKMAAEPPPKSGKVAARNLEAGQLLVAAEGGGTEVSMVSVTEIGGWLPAATVNGATSQSLVDSVLWMTSPSSPIPAVRSTNAMLLPGSPLPLTAARASSGRGACRSSRYRWSSWRDTEGSEKTKSACSERGAREGRGRSPGVGGGRKRVRSGGTEGKDVGREPKSGSSWEVKKARRDVR</sequence>
<evidence type="ECO:0000256" key="1">
    <source>
        <dbReference type="SAM" id="MobiDB-lite"/>
    </source>
</evidence>
<feature type="non-terminal residue" evidence="3">
    <location>
        <position position="1"/>
    </location>
</feature>
<comment type="caution">
    <text evidence="3">The sequence shown here is derived from an EMBL/GenBank/DDBJ whole genome shotgun (WGS) entry which is preliminary data.</text>
</comment>
<proteinExistence type="predicted"/>
<feature type="region of interest" description="Disordered" evidence="1">
    <location>
        <begin position="280"/>
        <end position="353"/>
    </location>
</feature>
<accession>A0ABQ6M3J1</accession>
<dbReference type="PROSITE" id="PS50848">
    <property type="entry name" value="START"/>
    <property type="match status" value="1"/>
</dbReference>
<dbReference type="SUPFAM" id="SSF55961">
    <property type="entry name" value="Bet v1-like"/>
    <property type="match status" value="1"/>
</dbReference>
<evidence type="ECO:0000313" key="4">
    <source>
        <dbReference type="Proteomes" id="UP001165060"/>
    </source>
</evidence>
<dbReference type="Pfam" id="PF01852">
    <property type="entry name" value="START"/>
    <property type="match status" value="1"/>
</dbReference>
<evidence type="ECO:0000313" key="3">
    <source>
        <dbReference type="EMBL" id="GMI18927.1"/>
    </source>
</evidence>
<protein>
    <recommendedName>
        <fullName evidence="2">START domain-containing protein</fullName>
    </recommendedName>
</protein>
<organism evidence="3 4">
    <name type="scientific">Tetraparma gracilis</name>
    <dbReference type="NCBI Taxonomy" id="2962635"/>
    <lineage>
        <taxon>Eukaryota</taxon>
        <taxon>Sar</taxon>
        <taxon>Stramenopiles</taxon>
        <taxon>Ochrophyta</taxon>
        <taxon>Bolidophyceae</taxon>
        <taxon>Parmales</taxon>
        <taxon>Triparmaceae</taxon>
        <taxon>Tetraparma</taxon>
    </lineage>
</organism>